<dbReference type="NCBIfam" id="NF041667">
    <property type="entry name" value="GvpU"/>
    <property type="match status" value="1"/>
</dbReference>
<proteinExistence type="predicted"/>
<organism evidence="1 2">
    <name type="scientific">Salipaludibacillus aurantiacus</name>
    <dbReference type="NCBI Taxonomy" id="1601833"/>
    <lineage>
        <taxon>Bacteria</taxon>
        <taxon>Bacillati</taxon>
        <taxon>Bacillota</taxon>
        <taxon>Bacilli</taxon>
        <taxon>Bacillales</taxon>
        <taxon>Bacillaceae</taxon>
    </lineage>
</organism>
<dbReference type="InterPro" id="IPR049644">
    <property type="entry name" value="GvpU-like"/>
</dbReference>
<protein>
    <recommendedName>
        <fullName evidence="3">Gas vesicle protein GvpU</fullName>
    </recommendedName>
</protein>
<dbReference type="STRING" id="1601833.SAMN05518684_10149"/>
<evidence type="ECO:0000313" key="1">
    <source>
        <dbReference type="EMBL" id="SER40642.1"/>
    </source>
</evidence>
<dbReference type="EMBL" id="FOGT01000001">
    <property type="protein sequence ID" value="SER40642.1"/>
    <property type="molecule type" value="Genomic_DNA"/>
</dbReference>
<dbReference type="AlphaFoldDB" id="A0A1H9NXG9"/>
<dbReference type="RefSeq" id="WP_093047008.1">
    <property type="nucleotide sequence ID" value="NZ_FOGT01000001.1"/>
</dbReference>
<accession>A0A1H9NXG9</accession>
<evidence type="ECO:0000313" key="2">
    <source>
        <dbReference type="Proteomes" id="UP000198571"/>
    </source>
</evidence>
<sequence length="130" mass="14202">MSEKSKKQEVDPILQLLTEKANTEEYSAGITLNVKGSVVTGTVISAAEYLEEMSGQFSEEDDGEKAIREQLEEAADSLKEEESPATNYVHLKNAKLFSESGKSLPSKGAVLWRGKLTEIDGFFLGKVTAE</sequence>
<gene>
    <name evidence="1" type="ORF">SAMN05518684_10149</name>
</gene>
<evidence type="ECO:0008006" key="3">
    <source>
        <dbReference type="Google" id="ProtNLM"/>
    </source>
</evidence>
<dbReference type="Proteomes" id="UP000198571">
    <property type="component" value="Unassembled WGS sequence"/>
</dbReference>
<name>A0A1H9NXG9_9BACI</name>
<dbReference type="OrthoDB" id="2404709at2"/>
<keyword evidence="2" id="KW-1185">Reference proteome</keyword>
<reference evidence="2" key="1">
    <citation type="submission" date="2016-10" db="EMBL/GenBank/DDBJ databases">
        <authorList>
            <person name="Varghese N."/>
            <person name="Submissions S."/>
        </authorList>
    </citation>
    <scope>NUCLEOTIDE SEQUENCE [LARGE SCALE GENOMIC DNA]</scope>
    <source>
        <strain evidence="2">S9</strain>
    </source>
</reference>